<dbReference type="InterPro" id="IPR011042">
    <property type="entry name" value="6-blade_b-propeller_TolB-like"/>
</dbReference>
<dbReference type="EMBL" id="KZ992434">
    <property type="protein sequence ID" value="RKP10868.1"/>
    <property type="molecule type" value="Genomic_DNA"/>
</dbReference>
<sequence length="414" mass="45482">MPAATSQPRQTQSMPSMRYLVGAVGALAFAWLIVPYAYTYYYMAGHAHSLEPLNNETCRYLTDAEGCEDIVIDHTSGLAYMACANVSNRFVWWPPSNTFVGNATTNEQDPIFVYSLKHDTLERLPMKGLKGNFRTHGLGLWRPSPDAIPPQATSESNENPVLMFINHGRDGSSVEIFEHVTSEETGSVGELRHLETVRDPLITTPNNVAPLSRRSFYVSNDHMFPRGPMRVIEELSTIPLSNVAFRDEQGNMHIAASNVPYANGLATYANDTLLMVVSGNTGYVLIYERDDSRLQNGQGELRFRGRIWVGFAGDNINVDHTTGHIYVGGSLEVIQLRQALHYVTVTAASQVLRVSNVDLENAKGRSTLHADITPLLVFNGRQGTGLTVGAVDGSVNRTLVGGPYALGFYVCDIA</sequence>
<dbReference type="SUPFAM" id="SSF63829">
    <property type="entry name" value="Calcium-dependent phosphotriesterase"/>
    <property type="match status" value="1"/>
</dbReference>
<accession>A0A4P9XWX6</accession>
<reference evidence="3" key="1">
    <citation type="journal article" date="2018" name="Nat. Microbiol.">
        <title>Leveraging single-cell genomics to expand the fungal tree of life.</title>
        <authorList>
            <person name="Ahrendt S.R."/>
            <person name="Quandt C.A."/>
            <person name="Ciobanu D."/>
            <person name="Clum A."/>
            <person name="Salamov A."/>
            <person name="Andreopoulos B."/>
            <person name="Cheng J.F."/>
            <person name="Woyke T."/>
            <person name="Pelin A."/>
            <person name="Henrissat B."/>
            <person name="Reynolds N.K."/>
            <person name="Benny G.L."/>
            <person name="Smith M.E."/>
            <person name="James T.Y."/>
            <person name="Grigoriev I.V."/>
        </authorList>
    </citation>
    <scope>NUCLEOTIDE SEQUENCE [LARGE SCALE GENOMIC DNA]</scope>
    <source>
        <strain evidence="3">RSA 1356</strain>
    </source>
</reference>
<organism evidence="2 3">
    <name type="scientific">Thamnocephalis sphaerospora</name>
    <dbReference type="NCBI Taxonomy" id="78915"/>
    <lineage>
        <taxon>Eukaryota</taxon>
        <taxon>Fungi</taxon>
        <taxon>Fungi incertae sedis</taxon>
        <taxon>Zoopagomycota</taxon>
        <taxon>Zoopagomycotina</taxon>
        <taxon>Zoopagomycetes</taxon>
        <taxon>Zoopagales</taxon>
        <taxon>Sigmoideomycetaceae</taxon>
        <taxon>Thamnocephalis</taxon>
    </lineage>
</organism>
<name>A0A4P9XWX6_9FUNG</name>
<keyword evidence="1" id="KW-0472">Membrane</keyword>
<dbReference type="AlphaFoldDB" id="A0A4P9XWX6"/>
<gene>
    <name evidence="2" type="ORF">THASP1DRAFT_27353</name>
</gene>
<protein>
    <recommendedName>
        <fullName evidence="4">Calcium-dependent phosphotriesterase</fullName>
    </recommendedName>
</protein>
<proteinExistence type="predicted"/>
<keyword evidence="1" id="KW-1133">Transmembrane helix</keyword>
<evidence type="ECO:0000313" key="3">
    <source>
        <dbReference type="Proteomes" id="UP000271241"/>
    </source>
</evidence>
<keyword evidence="3" id="KW-1185">Reference proteome</keyword>
<dbReference type="Gene3D" id="2.120.10.30">
    <property type="entry name" value="TolB, C-terminal domain"/>
    <property type="match status" value="1"/>
</dbReference>
<dbReference type="Proteomes" id="UP000271241">
    <property type="component" value="Unassembled WGS sequence"/>
</dbReference>
<feature type="transmembrane region" description="Helical" evidence="1">
    <location>
        <begin position="20"/>
        <end position="43"/>
    </location>
</feature>
<keyword evidence="1" id="KW-0812">Transmembrane</keyword>
<evidence type="ECO:0000256" key="1">
    <source>
        <dbReference type="SAM" id="Phobius"/>
    </source>
</evidence>
<dbReference type="PANTHER" id="PTHR11799">
    <property type="entry name" value="PARAOXONASE"/>
    <property type="match status" value="1"/>
</dbReference>
<dbReference type="OrthoDB" id="5307922at2759"/>
<evidence type="ECO:0008006" key="4">
    <source>
        <dbReference type="Google" id="ProtNLM"/>
    </source>
</evidence>
<dbReference type="InterPro" id="IPR051288">
    <property type="entry name" value="Serum_paraoxonase/arylesterase"/>
</dbReference>
<dbReference type="PANTHER" id="PTHR11799:SF12">
    <property type="entry name" value="PARAOXONASE-RELATED"/>
    <property type="match status" value="1"/>
</dbReference>
<evidence type="ECO:0000313" key="2">
    <source>
        <dbReference type="EMBL" id="RKP10868.1"/>
    </source>
</evidence>